<dbReference type="Pfam" id="PF01609">
    <property type="entry name" value="DDE_Tnp_1"/>
    <property type="match status" value="1"/>
</dbReference>
<dbReference type="Proteomes" id="UP000230391">
    <property type="component" value="Unassembled WGS sequence"/>
</dbReference>
<sequence length="245" mass="27461">MNSESSHLRYLAKHHGDVFITLPERSWFNRKCRFLQPVCVIIQQTIAETISDTDTHIVDSTPVPVVKRYRGANSPCFPRGKQTNYGYCASKKEYYYGVKLSLILTPDGIVTNAGIHAANTADINALKDVLTGIDTTEMTLIGDKGYYDGELRTTLANQAGRLVVPDKKRHHLFNTPEDKQLLKQCSIVETVNSQLKDLMRIEMTLAQSYGGVLTRLWGALLSFTFGQLHNLRHGRPLLSIKGILV</sequence>
<dbReference type="NCBIfam" id="NF033520">
    <property type="entry name" value="transpos_IS982"/>
    <property type="match status" value="1"/>
</dbReference>
<feature type="domain" description="Transposase IS4-like" evidence="1">
    <location>
        <begin position="55"/>
        <end position="222"/>
    </location>
</feature>
<gene>
    <name evidence="2" type="ORF">CO026_00945</name>
</gene>
<comment type="caution">
    <text evidence="2">The sequence shown here is derived from an EMBL/GenBank/DDBJ whole genome shotgun (WGS) entry which is preliminary data.</text>
</comment>
<evidence type="ECO:0000259" key="1">
    <source>
        <dbReference type="Pfam" id="PF01609"/>
    </source>
</evidence>
<proteinExistence type="predicted"/>
<evidence type="ECO:0000313" key="2">
    <source>
        <dbReference type="EMBL" id="PJC56314.1"/>
    </source>
</evidence>
<evidence type="ECO:0000313" key="3">
    <source>
        <dbReference type="Proteomes" id="UP000230391"/>
    </source>
</evidence>
<dbReference type="GO" id="GO:0004803">
    <property type="term" value="F:transposase activity"/>
    <property type="evidence" value="ECO:0007669"/>
    <property type="project" value="InterPro"/>
</dbReference>
<accession>A0A2M8FFA2</accession>
<dbReference type="GO" id="GO:0003677">
    <property type="term" value="F:DNA binding"/>
    <property type="evidence" value="ECO:0007669"/>
    <property type="project" value="InterPro"/>
</dbReference>
<dbReference type="EMBL" id="PFRD01000045">
    <property type="protein sequence ID" value="PJC56314.1"/>
    <property type="molecule type" value="Genomic_DNA"/>
</dbReference>
<protein>
    <recommendedName>
        <fullName evidence="1">Transposase IS4-like domain-containing protein</fullName>
    </recommendedName>
</protein>
<dbReference type="AlphaFoldDB" id="A0A2M8FFA2"/>
<reference evidence="3" key="1">
    <citation type="submission" date="2017-09" db="EMBL/GenBank/DDBJ databases">
        <title>Depth-based differentiation of microbial function through sediment-hosted aquifers and enrichment of novel symbionts in the deep terrestrial subsurface.</title>
        <authorList>
            <person name="Probst A.J."/>
            <person name="Ladd B."/>
            <person name="Jarett J.K."/>
            <person name="Geller-Mcgrath D.E."/>
            <person name="Sieber C.M.K."/>
            <person name="Emerson J.B."/>
            <person name="Anantharaman K."/>
            <person name="Thomas B.C."/>
            <person name="Malmstrom R."/>
            <person name="Stieglmeier M."/>
            <person name="Klingl A."/>
            <person name="Woyke T."/>
            <person name="Ryan C.M."/>
            <person name="Banfield J.F."/>
        </authorList>
    </citation>
    <scope>NUCLEOTIDE SEQUENCE [LARGE SCALE GENOMIC DNA]</scope>
</reference>
<name>A0A2M8FFA2_9BACT</name>
<organism evidence="2 3">
    <name type="scientific">Candidatus Kaiserbacteria bacterium CG_4_9_14_0_2_um_filter_41_32</name>
    <dbReference type="NCBI Taxonomy" id="1974601"/>
    <lineage>
        <taxon>Bacteria</taxon>
        <taxon>Candidatus Kaiseribacteriota</taxon>
    </lineage>
</organism>
<dbReference type="GO" id="GO:0006313">
    <property type="term" value="P:DNA transposition"/>
    <property type="evidence" value="ECO:0007669"/>
    <property type="project" value="InterPro"/>
</dbReference>
<dbReference type="InterPro" id="IPR002559">
    <property type="entry name" value="Transposase_11"/>
</dbReference>